<dbReference type="Proteomes" id="UP000712281">
    <property type="component" value="Unassembled WGS sequence"/>
</dbReference>
<evidence type="ECO:0000313" key="2">
    <source>
        <dbReference type="Proteomes" id="UP000712281"/>
    </source>
</evidence>
<gene>
    <name evidence="1" type="ORF">F2Q68_00017745</name>
</gene>
<reference evidence="1" key="1">
    <citation type="submission" date="2019-12" db="EMBL/GenBank/DDBJ databases">
        <title>Genome sequencing and annotation of Brassica cretica.</title>
        <authorList>
            <person name="Studholme D.J."/>
            <person name="Sarris P.F."/>
        </authorList>
    </citation>
    <scope>NUCLEOTIDE SEQUENCE</scope>
    <source>
        <strain evidence="1">PFS-001/15</strain>
        <tissue evidence="1">Leaf</tissue>
    </source>
</reference>
<dbReference type="EMBL" id="QGKW02001940">
    <property type="protein sequence ID" value="KAF2557111.1"/>
    <property type="molecule type" value="Genomic_DNA"/>
</dbReference>
<evidence type="ECO:0000313" key="1">
    <source>
        <dbReference type="EMBL" id="KAF2557111.1"/>
    </source>
</evidence>
<proteinExistence type="predicted"/>
<accession>A0A8S9HD21</accession>
<comment type="caution">
    <text evidence="1">The sequence shown here is derived from an EMBL/GenBank/DDBJ whole genome shotgun (WGS) entry which is preliminary data.</text>
</comment>
<name>A0A8S9HD21_BRACR</name>
<sequence>MSLSLSPEINSASLSRDLSSSTISPWLCAALSLILSMNSSQACFFHSPLRPISLPQSSYGFFSKHDDDVVESTASAFDRRNYSGYKVLVVEPDIRSENQKKKQIHDGSA</sequence>
<organism evidence="1 2">
    <name type="scientific">Brassica cretica</name>
    <name type="common">Mustard</name>
    <dbReference type="NCBI Taxonomy" id="69181"/>
    <lineage>
        <taxon>Eukaryota</taxon>
        <taxon>Viridiplantae</taxon>
        <taxon>Streptophyta</taxon>
        <taxon>Embryophyta</taxon>
        <taxon>Tracheophyta</taxon>
        <taxon>Spermatophyta</taxon>
        <taxon>Magnoliopsida</taxon>
        <taxon>eudicotyledons</taxon>
        <taxon>Gunneridae</taxon>
        <taxon>Pentapetalae</taxon>
        <taxon>rosids</taxon>
        <taxon>malvids</taxon>
        <taxon>Brassicales</taxon>
        <taxon>Brassicaceae</taxon>
        <taxon>Brassiceae</taxon>
        <taxon>Brassica</taxon>
    </lineage>
</organism>
<protein>
    <submittedName>
        <fullName evidence="1">Uncharacterized protein</fullName>
    </submittedName>
</protein>
<dbReference type="AlphaFoldDB" id="A0A8S9HD21"/>